<organism evidence="1">
    <name type="scientific">Arundo donax</name>
    <name type="common">Giant reed</name>
    <name type="synonym">Donax arundinaceus</name>
    <dbReference type="NCBI Taxonomy" id="35708"/>
    <lineage>
        <taxon>Eukaryota</taxon>
        <taxon>Viridiplantae</taxon>
        <taxon>Streptophyta</taxon>
        <taxon>Embryophyta</taxon>
        <taxon>Tracheophyta</taxon>
        <taxon>Spermatophyta</taxon>
        <taxon>Magnoliopsida</taxon>
        <taxon>Liliopsida</taxon>
        <taxon>Poales</taxon>
        <taxon>Poaceae</taxon>
        <taxon>PACMAD clade</taxon>
        <taxon>Arundinoideae</taxon>
        <taxon>Arundineae</taxon>
        <taxon>Arundo</taxon>
    </lineage>
</organism>
<proteinExistence type="predicted"/>
<dbReference type="AlphaFoldDB" id="A0A0A9FKE5"/>
<evidence type="ECO:0000313" key="1">
    <source>
        <dbReference type="EMBL" id="JAE13510.1"/>
    </source>
</evidence>
<dbReference type="EMBL" id="GBRH01184386">
    <property type="protein sequence ID" value="JAE13510.1"/>
    <property type="molecule type" value="Transcribed_RNA"/>
</dbReference>
<name>A0A0A9FKE5_ARUDO</name>
<accession>A0A0A9FKE5</accession>
<sequence length="16" mass="1726">MARTTSVTPTSFRASI</sequence>
<reference evidence="1" key="2">
    <citation type="journal article" date="2015" name="Data Brief">
        <title>Shoot transcriptome of the giant reed, Arundo donax.</title>
        <authorList>
            <person name="Barrero R.A."/>
            <person name="Guerrero F.D."/>
            <person name="Moolhuijzen P."/>
            <person name="Goolsby J.A."/>
            <person name="Tidwell J."/>
            <person name="Bellgard S.E."/>
            <person name="Bellgard M.I."/>
        </authorList>
    </citation>
    <scope>NUCLEOTIDE SEQUENCE</scope>
    <source>
        <tissue evidence="1">Shoot tissue taken approximately 20 cm above the soil surface</tissue>
    </source>
</reference>
<protein>
    <submittedName>
        <fullName evidence="1">Uncharacterized protein</fullName>
    </submittedName>
</protein>
<reference evidence="1" key="1">
    <citation type="submission" date="2014-09" db="EMBL/GenBank/DDBJ databases">
        <authorList>
            <person name="Magalhaes I.L.F."/>
            <person name="Oliveira U."/>
            <person name="Santos F.R."/>
            <person name="Vidigal T.H.D.A."/>
            <person name="Brescovit A.D."/>
            <person name="Santos A.J."/>
        </authorList>
    </citation>
    <scope>NUCLEOTIDE SEQUENCE</scope>
    <source>
        <tissue evidence="1">Shoot tissue taken approximately 20 cm above the soil surface</tissue>
    </source>
</reference>